<dbReference type="PANTHER" id="PTHR36966">
    <property type="entry name" value="REP-ASSOCIATED TYROSINE TRANSPOSASE"/>
    <property type="match status" value="1"/>
</dbReference>
<feature type="domain" description="Transposase IS200-like" evidence="1">
    <location>
        <begin position="11"/>
        <end position="134"/>
    </location>
</feature>
<evidence type="ECO:0000313" key="2">
    <source>
        <dbReference type="EMBL" id="MFC6671810.1"/>
    </source>
</evidence>
<dbReference type="Proteomes" id="UP001596422">
    <property type="component" value="Unassembled WGS sequence"/>
</dbReference>
<dbReference type="EMBL" id="JBHSWE010000001">
    <property type="protein sequence ID" value="MFC6671810.1"/>
    <property type="molecule type" value="Genomic_DNA"/>
</dbReference>
<dbReference type="SMART" id="SM01321">
    <property type="entry name" value="Y1_Tnp"/>
    <property type="match status" value="1"/>
</dbReference>
<protein>
    <submittedName>
        <fullName evidence="2">Transposase</fullName>
    </submittedName>
</protein>
<accession>A0ABW2A2T1</accession>
<evidence type="ECO:0000259" key="1">
    <source>
        <dbReference type="SMART" id="SM01321"/>
    </source>
</evidence>
<name>A0ABW2A2T1_9GAMM</name>
<organism evidence="2 3">
    <name type="scientific">Marinobacterium aestuariivivens</name>
    <dbReference type="NCBI Taxonomy" id="1698799"/>
    <lineage>
        <taxon>Bacteria</taxon>
        <taxon>Pseudomonadati</taxon>
        <taxon>Pseudomonadota</taxon>
        <taxon>Gammaproteobacteria</taxon>
        <taxon>Oceanospirillales</taxon>
        <taxon>Oceanospirillaceae</taxon>
        <taxon>Marinobacterium</taxon>
    </lineage>
</organism>
<dbReference type="SUPFAM" id="SSF143422">
    <property type="entry name" value="Transposase IS200-like"/>
    <property type="match status" value="1"/>
</dbReference>
<proteinExistence type="predicted"/>
<reference evidence="3" key="1">
    <citation type="journal article" date="2019" name="Int. J. Syst. Evol. Microbiol.">
        <title>The Global Catalogue of Microorganisms (GCM) 10K type strain sequencing project: providing services to taxonomists for standard genome sequencing and annotation.</title>
        <authorList>
            <consortium name="The Broad Institute Genomics Platform"/>
            <consortium name="The Broad Institute Genome Sequencing Center for Infectious Disease"/>
            <person name="Wu L."/>
            <person name="Ma J."/>
        </authorList>
    </citation>
    <scope>NUCLEOTIDE SEQUENCE [LARGE SCALE GENOMIC DNA]</scope>
    <source>
        <strain evidence="3">NBRC 111756</strain>
    </source>
</reference>
<keyword evidence="3" id="KW-1185">Reference proteome</keyword>
<dbReference type="PANTHER" id="PTHR36966:SF1">
    <property type="entry name" value="REP-ASSOCIATED TYROSINE TRANSPOSASE"/>
    <property type="match status" value="1"/>
</dbReference>
<evidence type="ECO:0000313" key="3">
    <source>
        <dbReference type="Proteomes" id="UP001596422"/>
    </source>
</evidence>
<dbReference type="Gene3D" id="3.30.70.1290">
    <property type="entry name" value="Transposase IS200-like"/>
    <property type="match status" value="1"/>
</dbReference>
<comment type="caution">
    <text evidence="2">The sequence shown here is derived from an EMBL/GenBank/DDBJ whole genome shotgun (WGS) entry which is preliminary data.</text>
</comment>
<gene>
    <name evidence="2" type="ORF">ACFQDL_18385</name>
</gene>
<dbReference type="InterPro" id="IPR036515">
    <property type="entry name" value="Transposase_17_sf"/>
</dbReference>
<dbReference type="InterPro" id="IPR002686">
    <property type="entry name" value="Transposase_17"/>
</dbReference>
<dbReference type="InterPro" id="IPR052715">
    <property type="entry name" value="RAYT_transposase"/>
</dbReference>
<dbReference type="NCBIfam" id="NF047646">
    <property type="entry name" value="REP_Tyr_transpos"/>
    <property type="match status" value="1"/>
</dbReference>
<sequence length="167" mass="20017">MDTMEYRRIREPGGTYFFTVVLADRSSALLTDNVEILREAFQQTKAAMPFALVAAVVLPEHLHCIWRLPENDADYPRRWQYLKAGFSRKLPRSASRTPSKAKKGERGIWQRRYWEHLVRDERDMHRHLDYIHYNPVKHGLVERVRDWSYSSFHRYVGRGYYDLDWGD</sequence>